<name>A0A7S0L261_9EUKA</name>
<dbReference type="GO" id="GO:0006508">
    <property type="term" value="P:proteolysis"/>
    <property type="evidence" value="ECO:0007669"/>
    <property type="project" value="UniProtKB-KW"/>
</dbReference>
<dbReference type="GO" id="GO:0046872">
    <property type="term" value="F:metal ion binding"/>
    <property type="evidence" value="ECO:0007669"/>
    <property type="project" value="UniProtKB-UniRule"/>
</dbReference>
<protein>
    <recommendedName>
        <fullName evidence="8">Peptidase S53 domain-containing protein</fullName>
    </recommendedName>
</protein>
<dbReference type="GO" id="GO:0008240">
    <property type="term" value="F:tripeptidyl-peptidase activity"/>
    <property type="evidence" value="ECO:0007669"/>
    <property type="project" value="TreeGrafter"/>
</dbReference>
<feature type="binding site" evidence="7">
    <location>
        <position position="519"/>
    </location>
    <ligand>
        <name>Ca(2+)</name>
        <dbReference type="ChEBI" id="CHEBI:29108"/>
    </ligand>
</feature>
<dbReference type="InterPro" id="IPR036852">
    <property type="entry name" value="Peptidase_S8/S53_dom_sf"/>
</dbReference>
<evidence type="ECO:0000256" key="7">
    <source>
        <dbReference type="PROSITE-ProRule" id="PRU01032"/>
    </source>
</evidence>
<evidence type="ECO:0000313" key="9">
    <source>
        <dbReference type="EMBL" id="CAD8599983.1"/>
    </source>
</evidence>
<gene>
    <name evidence="9" type="ORF">CPEL01642_LOCUS3313</name>
</gene>
<keyword evidence="4 7" id="KW-0720">Serine protease</keyword>
<keyword evidence="5 7" id="KW-0106">Calcium</keyword>
<keyword evidence="2 7" id="KW-0479">Metal-binding</keyword>
<dbReference type="PROSITE" id="PS51695">
    <property type="entry name" value="SEDOLISIN"/>
    <property type="match status" value="1"/>
</dbReference>
<evidence type="ECO:0000256" key="3">
    <source>
        <dbReference type="ARBA" id="ARBA00022801"/>
    </source>
</evidence>
<evidence type="ECO:0000256" key="5">
    <source>
        <dbReference type="ARBA" id="ARBA00022837"/>
    </source>
</evidence>
<dbReference type="EMBL" id="HBEY01006771">
    <property type="protein sequence ID" value="CAD8599983.1"/>
    <property type="molecule type" value="Transcribed_RNA"/>
</dbReference>
<dbReference type="SUPFAM" id="SSF54897">
    <property type="entry name" value="Protease propeptides/inhibitors"/>
    <property type="match status" value="1"/>
</dbReference>
<dbReference type="Gene3D" id="3.40.50.200">
    <property type="entry name" value="Peptidase S8/S53 domain"/>
    <property type="match status" value="1"/>
</dbReference>
<feature type="domain" description="Peptidase S53" evidence="8">
    <location>
        <begin position="185"/>
        <end position="539"/>
    </location>
</feature>
<feature type="active site" description="Charge relay system" evidence="7">
    <location>
        <position position="254"/>
    </location>
</feature>
<dbReference type="InterPro" id="IPR050819">
    <property type="entry name" value="Tripeptidyl-peptidase_I"/>
</dbReference>
<keyword evidence="6" id="KW-0865">Zymogen</keyword>
<dbReference type="PROSITE" id="PS00138">
    <property type="entry name" value="SUBTILASE_SER"/>
    <property type="match status" value="1"/>
</dbReference>
<evidence type="ECO:0000256" key="1">
    <source>
        <dbReference type="ARBA" id="ARBA00022670"/>
    </source>
</evidence>
<dbReference type="InterPro" id="IPR000209">
    <property type="entry name" value="Peptidase_S8/S53_dom"/>
</dbReference>
<dbReference type="Pfam" id="PF09286">
    <property type="entry name" value="Pro-kuma_activ"/>
    <property type="match status" value="1"/>
</dbReference>
<dbReference type="InterPro" id="IPR030400">
    <property type="entry name" value="Sedolisin_dom"/>
</dbReference>
<dbReference type="InterPro" id="IPR015366">
    <property type="entry name" value="S53_propep"/>
</dbReference>
<evidence type="ECO:0000259" key="8">
    <source>
        <dbReference type="PROSITE" id="PS51695"/>
    </source>
</evidence>
<feature type="active site" description="Charge relay system" evidence="7">
    <location>
        <position position="457"/>
    </location>
</feature>
<proteinExistence type="predicted"/>
<sequence length="542" mass="57401">MPHNPMTSSWVKQGKPSEAQNISLIVGLKVEQENLAALEKFFWEVSNPKHEKYGQYKNNAELAEMLAVPAVRVNLVKEYFEKAGAIAEVNVHYDAIKVNMRASLAEKALNTEIYWFSHMNAKDTMIMRASSAYHLPRDIEEHVTIVGELLQFPRIAAPKVAEAVSTGNVSSGWSTGCGTSCGTTFVTPKILSERYGFPYTVSNQKAANGNTMAVAEFQTQYYKQTDIDSFNSACGTTVSVDTLIGKNFNTAGVEAELDIEYMAAVAPSVPLTVINNVQYSLLDWVNQISALDILVHSVSYGNDEAQQTSTSYMTQCNTAFMKAGAKGISILFASGDQGVCGREGCGLFGTGAFHPDFPAGSPYITAVGGTDFVTKSVVGAEQAWSSGGGGFSDTFDIPSYQASAVAGYLANPSADLPPSNLWTSTGRAYPDVAALGGTVNYYCVATGGRFGGVAGTSASSPVVAGIFALLNGLRLNANAPAMGFLNPFIYENCGSFQDVTVGSNPDSGRYGFTAVSGWDPATGCGTPSYGALAAKAMAAYTK</sequence>
<dbReference type="PANTHER" id="PTHR14218:SF15">
    <property type="entry name" value="TRIPEPTIDYL-PEPTIDASE 1"/>
    <property type="match status" value="1"/>
</dbReference>
<dbReference type="PANTHER" id="PTHR14218">
    <property type="entry name" value="PROTEASE S8 TRIPEPTIDYL PEPTIDASE I CLN2"/>
    <property type="match status" value="1"/>
</dbReference>
<dbReference type="SMART" id="SM00944">
    <property type="entry name" value="Pro-kuma_activ"/>
    <property type="match status" value="1"/>
</dbReference>
<dbReference type="CDD" id="cd11377">
    <property type="entry name" value="Pro-peptidase_S53"/>
    <property type="match status" value="1"/>
</dbReference>
<dbReference type="AlphaFoldDB" id="A0A7S0L261"/>
<dbReference type="Pfam" id="PF00082">
    <property type="entry name" value="Peptidase_S8"/>
    <property type="match status" value="1"/>
</dbReference>
<reference evidence="9" key="1">
    <citation type="submission" date="2021-01" db="EMBL/GenBank/DDBJ databases">
        <authorList>
            <person name="Corre E."/>
            <person name="Pelletier E."/>
            <person name="Niang G."/>
            <person name="Scheremetjew M."/>
            <person name="Finn R."/>
            <person name="Kale V."/>
            <person name="Holt S."/>
            <person name="Cochrane G."/>
            <person name="Meng A."/>
            <person name="Brown T."/>
            <person name="Cohen L."/>
        </authorList>
    </citation>
    <scope>NUCLEOTIDE SEQUENCE</scope>
    <source>
        <strain evidence="9">PLY182g</strain>
    </source>
</reference>
<evidence type="ECO:0000256" key="6">
    <source>
        <dbReference type="ARBA" id="ARBA00023145"/>
    </source>
</evidence>
<dbReference type="InterPro" id="IPR023828">
    <property type="entry name" value="Peptidase_S8_Ser-AS"/>
</dbReference>
<accession>A0A7S0L261</accession>
<dbReference type="SUPFAM" id="SSF52743">
    <property type="entry name" value="Subtilisin-like"/>
    <property type="match status" value="1"/>
</dbReference>
<feature type="binding site" evidence="7">
    <location>
        <position position="498"/>
    </location>
    <ligand>
        <name>Ca(2+)</name>
        <dbReference type="ChEBI" id="CHEBI:29108"/>
    </ligand>
</feature>
<keyword evidence="3 7" id="KW-0378">Hydrolase</keyword>
<organism evidence="9">
    <name type="scientific">Coccolithus braarudii</name>
    <dbReference type="NCBI Taxonomy" id="221442"/>
    <lineage>
        <taxon>Eukaryota</taxon>
        <taxon>Haptista</taxon>
        <taxon>Haptophyta</taxon>
        <taxon>Prymnesiophyceae</taxon>
        <taxon>Coccolithales</taxon>
        <taxon>Coccolithaceae</taxon>
        <taxon>Coccolithus</taxon>
    </lineage>
</organism>
<feature type="binding site" evidence="7">
    <location>
        <position position="499"/>
    </location>
    <ligand>
        <name>Ca(2+)</name>
        <dbReference type="ChEBI" id="CHEBI:29108"/>
    </ligand>
</feature>
<dbReference type="CDD" id="cd04056">
    <property type="entry name" value="Peptidases_S53"/>
    <property type="match status" value="1"/>
</dbReference>
<dbReference type="GO" id="GO:0004252">
    <property type="term" value="F:serine-type endopeptidase activity"/>
    <property type="evidence" value="ECO:0007669"/>
    <property type="project" value="UniProtKB-UniRule"/>
</dbReference>
<evidence type="ECO:0000256" key="2">
    <source>
        <dbReference type="ARBA" id="ARBA00022723"/>
    </source>
</evidence>
<feature type="binding site" evidence="7">
    <location>
        <position position="517"/>
    </location>
    <ligand>
        <name>Ca(2+)</name>
        <dbReference type="ChEBI" id="CHEBI:29108"/>
    </ligand>
</feature>
<feature type="active site" description="Charge relay system" evidence="7">
    <location>
        <position position="258"/>
    </location>
</feature>
<comment type="cofactor">
    <cofactor evidence="7">
        <name>Ca(2+)</name>
        <dbReference type="ChEBI" id="CHEBI:29108"/>
    </cofactor>
    <text evidence="7">Binds 1 Ca(2+) ion per subunit.</text>
</comment>
<keyword evidence="1 7" id="KW-0645">Protease</keyword>
<evidence type="ECO:0000256" key="4">
    <source>
        <dbReference type="ARBA" id="ARBA00022825"/>
    </source>
</evidence>